<proteinExistence type="predicted"/>
<dbReference type="InterPro" id="IPR014757">
    <property type="entry name" value="Tscrpt_reg_IclR_C"/>
</dbReference>
<evidence type="ECO:0000256" key="3">
    <source>
        <dbReference type="ARBA" id="ARBA00023163"/>
    </source>
</evidence>
<comment type="caution">
    <text evidence="6">The sequence shown here is derived from an EMBL/GenBank/DDBJ whole genome shotgun (WGS) entry which is preliminary data.</text>
</comment>
<dbReference type="Gene3D" id="3.30.450.40">
    <property type="match status" value="1"/>
</dbReference>
<keyword evidence="7" id="KW-1185">Reference proteome</keyword>
<dbReference type="InterPro" id="IPR036388">
    <property type="entry name" value="WH-like_DNA-bd_sf"/>
</dbReference>
<protein>
    <submittedName>
        <fullName evidence="6">IclR family transcriptional regulator</fullName>
    </submittedName>
</protein>
<dbReference type="PROSITE" id="PS51078">
    <property type="entry name" value="ICLR_ED"/>
    <property type="match status" value="1"/>
</dbReference>
<evidence type="ECO:0000313" key="7">
    <source>
        <dbReference type="Proteomes" id="UP000233440"/>
    </source>
</evidence>
<dbReference type="InterPro" id="IPR050707">
    <property type="entry name" value="HTH_MetabolicPath_Reg"/>
</dbReference>
<dbReference type="SUPFAM" id="SSF55781">
    <property type="entry name" value="GAF domain-like"/>
    <property type="match status" value="1"/>
</dbReference>
<sequence length="246" mass="27344">MVQSIDRAMQIINTLTSNDGKNSWAISDIAKEINLPVGSVHRIISTLLKHGLVAQIAETKRYTVGHKWMEIGLRSLENIDFRKATRPIMEQLAQDVKESVYFSIPNGNDAIIIERVDSPSSVRIIDNLGERIPLHIGAANKSMLAFMDEEIKESISHELIESEKERLELLRQLNEIKINGYAVSYSEKTEGTASIAAPVIGFNNNVIGSLYINLLGSDIPDERFSFLVVKVTNAANEASLRIGKTK</sequence>
<dbReference type="PROSITE" id="PS51077">
    <property type="entry name" value="HTH_ICLR"/>
    <property type="match status" value="1"/>
</dbReference>
<reference evidence="6 7" key="1">
    <citation type="submission" date="2017-11" db="EMBL/GenBank/DDBJ databases">
        <title>Bacillus camelliae sp. nov., isolated from pu'er tea.</title>
        <authorList>
            <person name="Niu L."/>
        </authorList>
    </citation>
    <scope>NUCLEOTIDE SEQUENCE [LARGE SCALE GENOMIC DNA]</scope>
    <source>
        <strain evidence="6 7">7578-1</strain>
    </source>
</reference>
<feature type="domain" description="HTH iclR-type" evidence="4">
    <location>
        <begin position="2"/>
        <end position="66"/>
    </location>
</feature>
<dbReference type="RefSeq" id="WP_101353783.1">
    <property type="nucleotide sequence ID" value="NZ_PIQO01000004.1"/>
</dbReference>
<organism evidence="6 7">
    <name type="scientific">Heyndrickxia camelliae</name>
    <dbReference type="NCBI Taxonomy" id="1707093"/>
    <lineage>
        <taxon>Bacteria</taxon>
        <taxon>Bacillati</taxon>
        <taxon>Bacillota</taxon>
        <taxon>Bacilli</taxon>
        <taxon>Bacillales</taxon>
        <taxon>Bacillaceae</taxon>
        <taxon>Heyndrickxia</taxon>
    </lineage>
</organism>
<dbReference type="Proteomes" id="UP000233440">
    <property type="component" value="Unassembled WGS sequence"/>
</dbReference>
<evidence type="ECO:0000259" key="5">
    <source>
        <dbReference type="PROSITE" id="PS51078"/>
    </source>
</evidence>
<dbReference type="GO" id="GO:0045892">
    <property type="term" value="P:negative regulation of DNA-templated transcription"/>
    <property type="evidence" value="ECO:0007669"/>
    <property type="project" value="TreeGrafter"/>
</dbReference>
<keyword evidence="2" id="KW-0238">DNA-binding</keyword>
<evidence type="ECO:0000256" key="1">
    <source>
        <dbReference type="ARBA" id="ARBA00023015"/>
    </source>
</evidence>
<dbReference type="PANTHER" id="PTHR30136">
    <property type="entry name" value="HELIX-TURN-HELIX TRANSCRIPTIONAL REGULATOR, ICLR FAMILY"/>
    <property type="match status" value="1"/>
</dbReference>
<dbReference type="GO" id="GO:0003700">
    <property type="term" value="F:DNA-binding transcription factor activity"/>
    <property type="evidence" value="ECO:0007669"/>
    <property type="project" value="TreeGrafter"/>
</dbReference>
<keyword evidence="3" id="KW-0804">Transcription</keyword>
<feature type="domain" description="IclR-ED" evidence="5">
    <location>
        <begin position="67"/>
        <end position="244"/>
    </location>
</feature>
<dbReference type="EMBL" id="PIQO01000004">
    <property type="protein sequence ID" value="PKR85734.1"/>
    <property type="molecule type" value="Genomic_DNA"/>
</dbReference>
<dbReference type="SUPFAM" id="SSF46785">
    <property type="entry name" value="Winged helix' DNA-binding domain"/>
    <property type="match status" value="1"/>
</dbReference>
<evidence type="ECO:0000256" key="2">
    <source>
        <dbReference type="ARBA" id="ARBA00023125"/>
    </source>
</evidence>
<dbReference type="InterPro" id="IPR005471">
    <property type="entry name" value="Tscrpt_reg_IclR_N"/>
</dbReference>
<dbReference type="InterPro" id="IPR036390">
    <property type="entry name" value="WH_DNA-bd_sf"/>
</dbReference>
<dbReference type="PANTHER" id="PTHR30136:SF24">
    <property type="entry name" value="HTH-TYPE TRANSCRIPTIONAL REPRESSOR ALLR"/>
    <property type="match status" value="1"/>
</dbReference>
<dbReference type="Pfam" id="PF01614">
    <property type="entry name" value="IclR_C"/>
    <property type="match status" value="1"/>
</dbReference>
<dbReference type="InterPro" id="IPR029016">
    <property type="entry name" value="GAF-like_dom_sf"/>
</dbReference>
<evidence type="ECO:0000259" key="4">
    <source>
        <dbReference type="PROSITE" id="PS51077"/>
    </source>
</evidence>
<evidence type="ECO:0000313" key="6">
    <source>
        <dbReference type="EMBL" id="PKR85734.1"/>
    </source>
</evidence>
<dbReference type="Pfam" id="PF09339">
    <property type="entry name" value="HTH_IclR"/>
    <property type="match status" value="1"/>
</dbReference>
<dbReference type="AlphaFoldDB" id="A0A2N3LMF6"/>
<gene>
    <name evidence="6" type="ORF">CWO92_08500</name>
</gene>
<dbReference type="GO" id="GO:0003677">
    <property type="term" value="F:DNA binding"/>
    <property type="evidence" value="ECO:0007669"/>
    <property type="project" value="UniProtKB-KW"/>
</dbReference>
<dbReference type="SMART" id="SM00346">
    <property type="entry name" value="HTH_ICLR"/>
    <property type="match status" value="1"/>
</dbReference>
<name>A0A2N3LMF6_9BACI</name>
<accession>A0A2N3LMF6</accession>
<dbReference type="Gene3D" id="1.10.10.10">
    <property type="entry name" value="Winged helix-like DNA-binding domain superfamily/Winged helix DNA-binding domain"/>
    <property type="match status" value="1"/>
</dbReference>
<dbReference type="OrthoDB" id="9791752at2"/>
<keyword evidence="1" id="KW-0805">Transcription regulation</keyword>